<gene>
    <name evidence="1" type="ORF">CPT_Melville_069</name>
</gene>
<proteinExistence type="predicted"/>
<organism evidence="1 2">
    <name type="scientific">Salmonella phage Melville</name>
    <dbReference type="NCBI Taxonomy" id="2041413"/>
    <lineage>
        <taxon>Viruses</taxon>
        <taxon>Duplodnaviria</taxon>
        <taxon>Heunggongvirae</taxon>
        <taxon>Uroviricota</taxon>
        <taxon>Caudoviricetes</taxon>
        <taxon>Pantevenvirales</taxon>
        <taxon>Straboviridae</taxon>
        <taxon>Tevenvirinae</taxon>
        <taxon>Gelderlandvirus</taxon>
        <taxon>Gelderlandvirus melville</taxon>
    </lineage>
</organism>
<evidence type="ECO:0000313" key="1">
    <source>
        <dbReference type="EMBL" id="ATN93043.1"/>
    </source>
</evidence>
<sequence length="52" mass="6273">MGYALKPWWAARWETIEPEPEEPVYTDEEPCYNEPTMNEILDCEGFNEFNWT</sequence>
<dbReference type="Proteomes" id="UP000231463">
    <property type="component" value="Segment"/>
</dbReference>
<protein>
    <submittedName>
        <fullName evidence="1">Uncharacterized protein</fullName>
    </submittedName>
</protein>
<reference evidence="2" key="1">
    <citation type="submission" date="2017-09" db="EMBL/GenBank/DDBJ databases">
        <title>The complete genome of Salmonella phage Melville.</title>
        <authorList>
            <person name="Zhang K."/>
            <person name="Xie Y."/>
            <person name="Liu M."/>
            <person name="Gill J."/>
        </authorList>
    </citation>
    <scope>NUCLEOTIDE SEQUENCE [LARGE SCALE GENOMIC DNA]</scope>
</reference>
<evidence type="ECO:0000313" key="2">
    <source>
        <dbReference type="Proteomes" id="UP000231463"/>
    </source>
</evidence>
<keyword evidence="2" id="KW-1185">Reference proteome</keyword>
<dbReference type="EMBL" id="MF957259">
    <property type="protein sequence ID" value="ATN93043.1"/>
    <property type="molecule type" value="Genomic_DNA"/>
</dbReference>
<accession>A0A2D1GM70</accession>
<name>A0A2D1GM70_9CAUD</name>